<feature type="chain" id="PRO_5020466998" description="Cell surface protein" evidence="2">
    <location>
        <begin position="24"/>
        <end position="1050"/>
    </location>
</feature>
<organism evidence="3 4">
    <name type="scientific">Phocaeicola sartorii</name>
    <dbReference type="NCBI Taxonomy" id="671267"/>
    <lineage>
        <taxon>Bacteria</taxon>
        <taxon>Pseudomonadati</taxon>
        <taxon>Bacteroidota</taxon>
        <taxon>Bacteroidia</taxon>
        <taxon>Bacteroidales</taxon>
        <taxon>Bacteroidaceae</taxon>
        <taxon>Phocaeicola</taxon>
    </lineage>
</organism>
<dbReference type="RefSeq" id="WP_135951999.1">
    <property type="nucleotide sequence ID" value="NZ_CAXHRC010000015.1"/>
</dbReference>
<dbReference type="EMBL" id="SRYJ01000027">
    <property type="protein sequence ID" value="TGY69546.1"/>
    <property type="molecule type" value="Genomic_DNA"/>
</dbReference>
<reference evidence="3 4" key="1">
    <citation type="submission" date="2019-04" db="EMBL/GenBank/DDBJ databases">
        <title>Microbes associate with the intestines of laboratory mice.</title>
        <authorList>
            <person name="Navarre W."/>
            <person name="Wong E."/>
            <person name="Huang K."/>
            <person name="Tropini C."/>
            <person name="Ng K."/>
            <person name="Yu B."/>
        </authorList>
    </citation>
    <scope>NUCLEOTIDE SEQUENCE [LARGE SCALE GENOMIC DNA]</scope>
    <source>
        <strain evidence="3 4">NM22_B1</strain>
    </source>
</reference>
<feature type="coiled-coil region" evidence="1">
    <location>
        <begin position="207"/>
        <end position="263"/>
    </location>
</feature>
<evidence type="ECO:0000256" key="1">
    <source>
        <dbReference type="SAM" id="Coils"/>
    </source>
</evidence>
<evidence type="ECO:0000313" key="4">
    <source>
        <dbReference type="Proteomes" id="UP000310760"/>
    </source>
</evidence>
<dbReference type="AlphaFoldDB" id="A0A4S2FKQ4"/>
<accession>A0A4S2FKQ4</accession>
<dbReference type="Proteomes" id="UP000310760">
    <property type="component" value="Unassembled WGS sequence"/>
</dbReference>
<evidence type="ECO:0000313" key="3">
    <source>
        <dbReference type="EMBL" id="TGY69546.1"/>
    </source>
</evidence>
<gene>
    <name evidence="3" type="ORF">E5339_12745</name>
</gene>
<sequence length="1050" mass="114981">MNKKFLSAILFGALMVTSTGTFVSCKDYDDDVTELWDAINGQKTDWTAKVTAVETSISNLQSAQTALEGKIAETKDAAEKAALEAQKAAIAAASAELATVKAELEASIAKLQDANEEEMTKIKAEVEKTVTAIAEANGKIAALQAFQSTTEETLKALADADATLAGTLNTLDAEVKANAVEIGKNKVAIEAQQTALAEYIKSNDAAVDASKAEIEKIQTELKKHQEVLDKLNAFDVKETQDAIAQLQKDVQKNAEEITTINNKLEVLSAAIYKGVTHVSLIAGHSTTEGAFNWNLELLSAEAVRTWTFGDKLTGAISFEKGARSTFTQNFLIRVSPTDAVISAENIKLINSQGADMEGMVSVSDVKPYTGLLTRGISANGLWEVSVEMNKEYDAEAFKAATQAKDDNGNYPEKPNYILYAVSLNTTLDAEKGAYSRNVVSEYSLTFVTDNKKPADELIFAVDKKNVENIANRYDVKADYKWSKGAQAEPIFKTDGDKTINVTADASDDRDGTTEKAYAVTLNKPFTVALGKFEQSEFKASENIRGFYVTIDYDRAGDSDSSEKVAWKKYAETIKGLDTVTETGSIDLTITDADALTDYICFRVYAVNHDGSLVDPDGKAFEVVVGEAAEELASYNCTWTWKSALENEITLAPVAEDVFGDWVKNVAKANQPLEAPADTIILGEEKAKPAIKGLQYYDENKDEIVISSASDFRSKAKNIKYVSAVSNSAANATWYDNGKKYTQAFGFYNDRGQLLKTLTISLTKVMPSFPASIKPYTGILQDGTLLKIYPKLDGDDDVVYDLDNVWHGISEETTFAQILADDEEATVTYVGRGDNGEDDFSDNKPALKAPKSILDPESETFETKFPMIVTYNYGEISEWVKDLKYSWIVEGTNFDVVFGNYVHDCTFAWGTKPVLTYPGATGVTQKIDVSNLKGKDWYGKAVQIYTESTLETKFEAFNEYGDIKDVKDIEVITGNGEVNEFYTAKLVKPTYKDKDGKKVVDVPAHILLTSTSTASQGEPVETIIRLKVTDIYGYKIVLDLPAFTMNFTSVK</sequence>
<evidence type="ECO:0000256" key="2">
    <source>
        <dbReference type="SAM" id="SignalP"/>
    </source>
</evidence>
<comment type="caution">
    <text evidence="3">The sequence shown here is derived from an EMBL/GenBank/DDBJ whole genome shotgun (WGS) entry which is preliminary data.</text>
</comment>
<dbReference type="PROSITE" id="PS51257">
    <property type="entry name" value="PROKAR_LIPOPROTEIN"/>
    <property type="match status" value="1"/>
</dbReference>
<feature type="coiled-coil region" evidence="1">
    <location>
        <begin position="83"/>
        <end position="128"/>
    </location>
</feature>
<name>A0A4S2FKQ4_9BACT</name>
<protein>
    <recommendedName>
        <fullName evidence="5">Cell surface protein</fullName>
    </recommendedName>
</protein>
<evidence type="ECO:0008006" key="5">
    <source>
        <dbReference type="Google" id="ProtNLM"/>
    </source>
</evidence>
<keyword evidence="1" id="KW-0175">Coiled coil</keyword>
<keyword evidence="2" id="KW-0732">Signal</keyword>
<proteinExistence type="predicted"/>
<feature type="signal peptide" evidence="2">
    <location>
        <begin position="1"/>
        <end position="23"/>
    </location>
</feature>